<comment type="caution">
    <text evidence="1">The sequence shown here is derived from an EMBL/GenBank/DDBJ whole genome shotgun (WGS) entry which is preliminary data.</text>
</comment>
<dbReference type="Proteomes" id="UP000690515">
    <property type="component" value="Unassembled WGS sequence"/>
</dbReference>
<evidence type="ECO:0000313" key="2">
    <source>
        <dbReference type="Proteomes" id="UP000690515"/>
    </source>
</evidence>
<accession>A0ABS5ZHI9</accession>
<sequence>MQTNKRRFLVFLLVVCFIALFIKWAEKGFASYGWEDVSQNERFKVEIYVVSEYRVYAKLYDNQTGKLIAESDIVDDGAMGGR</sequence>
<reference evidence="1 2" key="1">
    <citation type="submission" date="2021-04" db="EMBL/GenBank/DDBJ databases">
        <authorList>
            <person name="Pira H."/>
            <person name="Risdian C."/>
            <person name="Wink J."/>
        </authorList>
    </citation>
    <scope>NUCLEOTIDE SEQUENCE [LARGE SCALE GENOMIC DNA]</scope>
    <source>
        <strain evidence="1 2">WH53</strain>
    </source>
</reference>
<organism evidence="1 2">
    <name type="scientific">Zooshikella harenae</name>
    <dbReference type="NCBI Taxonomy" id="2827238"/>
    <lineage>
        <taxon>Bacteria</taxon>
        <taxon>Pseudomonadati</taxon>
        <taxon>Pseudomonadota</taxon>
        <taxon>Gammaproteobacteria</taxon>
        <taxon>Oceanospirillales</taxon>
        <taxon>Zooshikellaceae</taxon>
        <taxon>Zooshikella</taxon>
    </lineage>
</organism>
<gene>
    <name evidence="1" type="ORF">KCG35_20935</name>
</gene>
<protein>
    <recommendedName>
        <fullName evidence="3">PepSY domain-containing protein</fullName>
    </recommendedName>
</protein>
<evidence type="ECO:0008006" key="3">
    <source>
        <dbReference type="Google" id="ProtNLM"/>
    </source>
</evidence>
<name>A0ABS5ZHI9_9GAMM</name>
<proteinExistence type="predicted"/>
<keyword evidence="2" id="KW-1185">Reference proteome</keyword>
<evidence type="ECO:0000313" key="1">
    <source>
        <dbReference type="EMBL" id="MBU2713529.1"/>
    </source>
</evidence>
<dbReference type="RefSeq" id="WP_215821814.1">
    <property type="nucleotide sequence ID" value="NZ_JAGSOY010000085.1"/>
</dbReference>
<dbReference type="EMBL" id="JAGSOY010000085">
    <property type="protein sequence ID" value="MBU2713529.1"/>
    <property type="molecule type" value="Genomic_DNA"/>
</dbReference>